<name>A0A9P5U163_9AGAR</name>
<comment type="caution">
    <text evidence="1">The sequence shown here is derived from an EMBL/GenBank/DDBJ whole genome shotgun (WGS) entry which is preliminary data.</text>
</comment>
<dbReference type="Proteomes" id="UP000772434">
    <property type="component" value="Unassembled WGS sequence"/>
</dbReference>
<gene>
    <name evidence="1" type="ORF">BDP27DRAFT_1406182</name>
</gene>
<proteinExistence type="predicted"/>
<evidence type="ECO:0000313" key="1">
    <source>
        <dbReference type="EMBL" id="KAF9062566.1"/>
    </source>
</evidence>
<sequence length="102" mass="10585">MERRGVLTMRELAVAQGAGAAVAATNDLAASAFNQYDICYKRTLALPDSAGSATTGSAAAENVVKAKPTSKLLIGYLCPLLETRGGEALGVGKRGVWGWTWA</sequence>
<keyword evidence="2" id="KW-1185">Reference proteome</keyword>
<protein>
    <submittedName>
        <fullName evidence="1">Uncharacterized protein</fullName>
    </submittedName>
</protein>
<reference evidence="1" key="1">
    <citation type="submission" date="2020-11" db="EMBL/GenBank/DDBJ databases">
        <authorList>
            <consortium name="DOE Joint Genome Institute"/>
            <person name="Ahrendt S."/>
            <person name="Riley R."/>
            <person name="Andreopoulos W."/>
            <person name="Labutti K."/>
            <person name="Pangilinan J."/>
            <person name="Ruiz-Duenas F.J."/>
            <person name="Barrasa J.M."/>
            <person name="Sanchez-Garcia M."/>
            <person name="Camarero S."/>
            <person name="Miyauchi S."/>
            <person name="Serrano A."/>
            <person name="Linde D."/>
            <person name="Babiker R."/>
            <person name="Drula E."/>
            <person name="Ayuso-Fernandez I."/>
            <person name="Pacheco R."/>
            <person name="Padilla G."/>
            <person name="Ferreira P."/>
            <person name="Barriuso J."/>
            <person name="Kellner H."/>
            <person name="Castanera R."/>
            <person name="Alfaro M."/>
            <person name="Ramirez L."/>
            <person name="Pisabarro A.G."/>
            <person name="Kuo A."/>
            <person name="Tritt A."/>
            <person name="Lipzen A."/>
            <person name="He G."/>
            <person name="Yan M."/>
            <person name="Ng V."/>
            <person name="Cullen D."/>
            <person name="Martin F."/>
            <person name="Rosso M.-N."/>
            <person name="Henrissat B."/>
            <person name="Hibbett D."/>
            <person name="Martinez A.T."/>
            <person name="Grigoriev I.V."/>
        </authorList>
    </citation>
    <scope>NUCLEOTIDE SEQUENCE</scope>
    <source>
        <strain evidence="1">AH 40177</strain>
    </source>
</reference>
<dbReference type="EMBL" id="JADNRY010000168">
    <property type="protein sequence ID" value="KAF9062566.1"/>
    <property type="molecule type" value="Genomic_DNA"/>
</dbReference>
<evidence type="ECO:0000313" key="2">
    <source>
        <dbReference type="Proteomes" id="UP000772434"/>
    </source>
</evidence>
<organism evidence="1 2">
    <name type="scientific">Rhodocollybia butyracea</name>
    <dbReference type="NCBI Taxonomy" id="206335"/>
    <lineage>
        <taxon>Eukaryota</taxon>
        <taxon>Fungi</taxon>
        <taxon>Dikarya</taxon>
        <taxon>Basidiomycota</taxon>
        <taxon>Agaricomycotina</taxon>
        <taxon>Agaricomycetes</taxon>
        <taxon>Agaricomycetidae</taxon>
        <taxon>Agaricales</taxon>
        <taxon>Marasmiineae</taxon>
        <taxon>Omphalotaceae</taxon>
        <taxon>Rhodocollybia</taxon>
    </lineage>
</organism>
<dbReference type="AlphaFoldDB" id="A0A9P5U163"/>
<accession>A0A9P5U163</accession>